<accession>A0ABX1N209</accession>
<sequence length="243" mass="26131">MTVFPRPEVKLRHTTISIPAERVWLDGELSHAPTVRSLAVILRPSGSMPTQSCETKVAAALQDAGFATLIINLLTRYEETRDADTRFNVPKLANRILAVADWISHQPPLTGLAIGLVASGTGSGAAIRAAWKTPGRFAAIVCRAGRPDLAGATPLGTLTVPVRMIIGSEDPHLAMILRAWEHLRAPRDWKLVDGAGEDFVEPGALDRFALLAAEWLRAQLPLPVADGVERSGQSDKPPSSHPL</sequence>
<keyword evidence="1" id="KW-0378">Hydrolase</keyword>
<gene>
    <name evidence="1" type="ORF">GO608_07470</name>
</gene>
<dbReference type="InterPro" id="IPR029058">
    <property type="entry name" value="AB_hydrolase_fold"/>
</dbReference>
<dbReference type="Gene3D" id="3.40.50.1820">
    <property type="entry name" value="alpha/beta hydrolase"/>
    <property type="match status" value="1"/>
</dbReference>
<reference evidence="1" key="1">
    <citation type="submission" date="2019-12" db="EMBL/GenBank/DDBJ databases">
        <title>Comparative genomics gives insights into the taxonomy of the Azoarcus-Aromatoleum group and reveals separate origins of nif in the plant-associated Azoarcus and non-plant-associated Aromatoleum sub-groups.</title>
        <authorList>
            <person name="Lafos M."/>
            <person name="Maluk M."/>
            <person name="Batista M."/>
            <person name="Junghare M."/>
            <person name="Carmona M."/>
            <person name="Faoro H."/>
            <person name="Cruz L.M."/>
            <person name="Battistoni F."/>
            <person name="De Souza E."/>
            <person name="Pedrosa F."/>
            <person name="Chen W.-M."/>
            <person name="Poole P.S."/>
            <person name="Dixon R.A."/>
            <person name="James E.K."/>
        </authorList>
    </citation>
    <scope>NUCLEOTIDE SEQUENCE</scope>
    <source>
        <strain evidence="1">U120</strain>
    </source>
</reference>
<evidence type="ECO:0000313" key="1">
    <source>
        <dbReference type="EMBL" id="NMF93164.1"/>
    </source>
</evidence>
<organism evidence="1 2">
    <name type="scientific">Aromatoleum buckelii</name>
    <dbReference type="NCBI Taxonomy" id="200254"/>
    <lineage>
        <taxon>Bacteria</taxon>
        <taxon>Pseudomonadati</taxon>
        <taxon>Pseudomonadota</taxon>
        <taxon>Betaproteobacteria</taxon>
        <taxon>Rhodocyclales</taxon>
        <taxon>Rhodocyclaceae</taxon>
        <taxon>Aromatoleum</taxon>
    </lineage>
</organism>
<name>A0ABX1N209_9RHOO</name>
<evidence type="ECO:0000313" key="2">
    <source>
        <dbReference type="Proteomes" id="UP000601990"/>
    </source>
</evidence>
<protein>
    <submittedName>
        <fullName evidence="1">Alpha/beta hydrolase</fullName>
    </submittedName>
</protein>
<proteinExistence type="predicted"/>
<dbReference type="GO" id="GO:0016787">
    <property type="term" value="F:hydrolase activity"/>
    <property type="evidence" value="ECO:0007669"/>
    <property type="project" value="UniProtKB-KW"/>
</dbReference>
<dbReference type="Proteomes" id="UP000601990">
    <property type="component" value="Unassembled WGS sequence"/>
</dbReference>
<dbReference type="EMBL" id="WTVH01000011">
    <property type="protein sequence ID" value="NMF93164.1"/>
    <property type="molecule type" value="Genomic_DNA"/>
</dbReference>
<dbReference type="SUPFAM" id="SSF53474">
    <property type="entry name" value="alpha/beta-Hydrolases"/>
    <property type="match status" value="1"/>
</dbReference>
<keyword evidence="2" id="KW-1185">Reference proteome</keyword>
<dbReference type="RefSeq" id="WP_169198449.1">
    <property type="nucleotide sequence ID" value="NZ_WTVH02000010.1"/>
</dbReference>
<comment type="caution">
    <text evidence="1">The sequence shown here is derived from an EMBL/GenBank/DDBJ whole genome shotgun (WGS) entry which is preliminary data.</text>
</comment>